<organism evidence="6 7">
    <name type="scientific">Ricinus communis</name>
    <name type="common">Castor bean</name>
    <dbReference type="NCBI Taxonomy" id="3988"/>
    <lineage>
        <taxon>Eukaryota</taxon>
        <taxon>Viridiplantae</taxon>
        <taxon>Streptophyta</taxon>
        <taxon>Embryophyta</taxon>
        <taxon>Tracheophyta</taxon>
        <taxon>Spermatophyta</taxon>
        <taxon>Magnoliopsida</taxon>
        <taxon>eudicotyledons</taxon>
        <taxon>Gunneridae</taxon>
        <taxon>Pentapetalae</taxon>
        <taxon>rosids</taxon>
        <taxon>fabids</taxon>
        <taxon>Malpighiales</taxon>
        <taxon>Euphorbiaceae</taxon>
        <taxon>Acalyphoideae</taxon>
        <taxon>Acalypheae</taxon>
        <taxon>Ricinus</taxon>
    </lineage>
</organism>
<evidence type="ECO:0000256" key="3">
    <source>
        <dbReference type="ARBA" id="ARBA00023239"/>
    </source>
</evidence>
<feature type="transmembrane region" description="Helical" evidence="4">
    <location>
        <begin position="77"/>
        <end position="99"/>
    </location>
</feature>
<gene>
    <name evidence="6" type="ORF">RCOM_1576510</name>
</gene>
<protein>
    <recommendedName>
        <fullName evidence="5">Terpene synthase N-terminal domain-containing protein</fullName>
    </recommendedName>
</protein>
<keyword evidence="4" id="KW-1133">Transmembrane helix</keyword>
<comment type="cofactor">
    <cofactor evidence="1">
        <name>Mg(2+)</name>
        <dbReference type="ChEBI" id="CHEBI:18420"/>
    </cofactor>
</comment>
<dbReference type="Gene3D" id="1.50.10.130">
    <property type="entry name" value="Terpene synthase, N-terminal domain"/>
    <property type="match status" value="1"/>
</dbReference>
<dbReference type="EMBL" id="EQ973781">
    <property type="protein sequence ID" value="EEF48828.1"/>
    <property type="molecule type" value="Genomic_DNA"/>
</dbReference>
<keyword evidence="3" id="KW-0456">Lyase</keyword>
<dbReference type="SUPFAM" id="SSF48239">
    <property type="entry name" value="Terpenoid cyclases/Protein prenyltransferases"/>
    <property type="match status" value="1"/>
</dbReference>
<evidence type="ECO:0000256" key="2">
    <source>
        <dbReference type="ARBA" id="ARBA00022842"/>
    </source>
</evidence>
<keyword evidence="2" id="KW-0460">Magnesium</keyword>
<proteinExistence type="predicted"/>
<dbReference type="GO" id="GO:0016114">
    <property type="term" value="P:terpenoid biosynthetic process"/>
    <property type="evidence" value="ECO:0007669"/>
    <property type="project" value="InterPro"/>
</dbReference>
<keyword evidence="7" id="KW-1185">Reference proteome</keyword>
<accession>B9RI56</accession>
<dbReference type="InterPro" id="IPR001906">
    <property type="entry name" value="Terpene_synth_N"/>
</dbReference>
<dbReference type="SUPFAM" id="SSF48576">
    <property type="entry name" value="Terpenoid synthases"/>
    <property type="match status" value="1"/>
</dbReference>
<feature type="domain" description="Terpene synthase N-terminal" evidence="5">
    <location>
        <begin position="25"/>
        <end position="78"/>
    </location>
</feature>
<dbReference type="Pfam" id="PF01397">
    <property type="entry name" value="Terpene_synth"/>
    <property type="match status" value="1"/>
</dbReference>
<dbReference type="InterPro" id="IPR036965">
    <property type="entry name" value="Terpene_synth_N_sf"/>
</dbReference>
<dbReference type="Proteomes" id="UP000008311">
    <property type="component" value="Unassembled WGS sequence"/>
</dbReference>
<dbReference type="AlphaFoldDB" id="B9RI56"/>
<name>B9RI56_RICCO</name>
<keyword evidence="4" id="KW-0812">Transmembrane</keyword>
<dbReference type="Gene3D" id="1.10.600.10">
    <property type="entry name" value="Farnesyl Diphosphate Synthase"/>
    <property type="match status" value="3"/>
</dbReference>
<evidence type="ECO:0000256" key="4">
    <source>
        <dbReference type="SAM" id="Phobius"/>
    </source>
</evidence>
<dbReference type="InterPro" id="IPR008949">
    <property type="entry name" value="Isoprenoid_synthase_dom_sf"/>
</dbReference>
<dbReference type="PANTHER" id="PTHR31225:SF0">
    <property type="entry name" value="S-(+)-LINALOOL SYNTHASE, CHLOROPLASTIC"/>
    <property type="match status" value="1"/>
</dbReference>
<evidence type="ECO:0000256" key="1">
    <source>
        <dbReference type="ARBA" id="ARBA00001946"/>
    </source>
</evidence>
<evidence type="ECO:0000259" key="5">
    <source>
        <dbReference type="Pfam" id="PF01397"/>
    </source>
</evidence>
<sequence>MEQYSREMKPWYSHNIIMNIFDKTCNRRQKKLKEARTVLSKMRENDLSESLSMIYALQCLGIDYHFQDDIKAVLENIIIHLLLLLPINTITFLRSLLAFGCLDKKVTMCFQVDYIAATNEFKEIFVPLAKFDFNMLQLFHREELAQFSKWKTDASKALPDHTKTCFTVLYYITNETAYNIYQELGYNPTCSLQKADEDTDGNCGSYTKCYREENPGISEEDARKHVMNRISDTWKQLTGSVYFQIHSIKLEKII</sequence>
<evidence type="ECO:0000313" key="6">
    <source>
        <dbReference type="EMBL" id="EEF48828.1"/>
    </source>
</evidence>
<dbReference type="InterPro" id="IPR008930">
    <property type="entry name" value="Terpenoid_cyclase/PrenylTrfase"/>
</dbReference>
<dbReference type="PANTHER" id="PTHR31225">
    <property type="entry name" value="OS04G0344100 PROTEIN-RELATED"/>
    <property type="match status" value="1"/>
</dbReference>
<dbReference type="InParanoid" id="B9RI56"/>
<evidence type="ECO:0000313" key="7">
    <source>
        <dbReference type="Proteomes" id="UP000008311"/>
    </source>
</evidence>
<dbReference type="GO" id="GO:0010333">
    <property type="term" value="F:terpene synthase activity"/>
    <property type="evidence" value="ECO:0007669"/>
    <property type="project" value="InterPro"/>
</dbReference>
<reference evidence="7" key="1">
    <citation type="journal article" date="2010" name="Nat. Biotechnol.">
        <title>Draft genome sequence of the oilseed species Ricinus communis.</title>
        <authorList>
            <person name="Chan A.P."/>
            <person name="Crabtree J."/>
            <person name="Zhao Q."/>
            <person name="Lorenzi H."/>
            <person name="Orvis J."/>
            <person name="Puiu D."/>
            <person name="Melake-Berhan A."/>
            <person name="Jones K.M."/>
            <person name="Redman J."/>
            <person name="Chen G."/>
            <person name="Cahoon E.B."/>
            <person name="Gedil M."/>
            <person name="Stanke M."/>
            <person name="Haas B.J."/>
            <person name="Wortman J.R."/>
            <person name="Fraser-Liggett C.M."/>
            <person name="Ravel J."/>
            <person name="Rabinowicz P.D."/>
        </authorList>
    </citation>
    <scope>NUCLEOTIDE SEQUENCE [LARGE SCALE GENOMIC DNA]</scope>
    <source>
        <strain evidence="7">cv. Hale</strain>
    </source>
</reference>
<dbReference type="InterPro" id="IPR050148">
    <property type="entry name" value="Terpene_synthase-like"/>
</dbReference>
<keyword evidence="4" id="KW-0472">Membrane</keyword>